<dbReference type="PANTHER" id="PTHR16166">
    <property type="entry name" value="VACUOLAR PROTEIN SORTING-ASSOCIATED PROTEIN VPS13"/>
    <property type="match status" value="1"/>
</dbReference>
<name>A0A485LVN8_9STRA</name>
<evidence type="ECO:0000256" key="1">
    <source>
        <dbReference type="ARBA" id="ARBA00006545"/>
    </source>
</evidence>
<dbReference type="EMBL" id="VJMH01007451">
    <property type="protein sequence ID" value="KAF0683114.1"/>
    <property type="molecule type" value="Genomic_DNA"/>
</dbReference>
<protein>
    <submittedName>
        <fullName evidence="4">Aste57867_24802 protein</fullName>
    </submittedName>
</protein>
<dbReference type="InterPro" id="IPR011993">
    <property type="entry name" value="PH-like_dom_sf"/>
</dbReference>
<feature type="domain" description="PH" evidence="2">
    <location>
        <begin position="1559"/>
        <end position="1668"/>
    </location>
</feature>
<dbReference type="EMBL" id="CAADRA010007477">
    <property type="protein sequence ID" value="VFU01437.1"/>
    <property type="molecule type" value="Genomic_DNA"/>
</dbReference>
<sequence length="1716" mass="193571">MSITLARKHFIDTPAMSDQAWGTVLTTPRINKAKPSSIIADTPFDLTVYLSTNRFTSIVISVVPSTTLLEILSKISTLGGFIMAPHDYMLGVLKLRWYGTILTDVNNPIQLLATLRLYDESSTASVHHTTPRSLSQHRQPNQTRPVKWTEAINFGAKTGSSWDVLRVRTFKSSWSGAVRIHRNALGNSGVAQLLTLVEEAEHSRLNPSKQYELALWSCYGPGAFGDTIVTTIVPRYVIINQTSHNLWYRQHKCKIVTTLHTNDMKPFHWDKADEVKKSIEVTFAEGDMDWSGPFTIHSLGTTHLKLRGKDNVHDIYILQAHLDMVGGSIVCVFRDESKRWPPYRIDNFTSFRLQFRQAQWQRDIWDEVRPRSSVPYSWDNHDGRQSVSADGNQTHVLERFLDVRFMQVSSSLSLDVTNAVVETKDYNLDMMQKHKRIQLTRSLPAALFDGCAIQATLLKKDNAFNWSKRYFRLHDHMIYYFMTESDHALRGWSKPKYKRSNASRKANPLQNMAKSITDTLFGEDIKDENESSTPFCEEYALWVGTLVRMSDRMVAKATEWIQALTLNGAELSPTQLFLVSGSDMVQFLISENLATSKYVAIEKAQQLLYFGVLGLWNPPPDIDVEDIQFESSGTLYRVILPSPPAPTTREFSISTQSKTYNLRAESPDEAASWCRHIREAMIHAMHDAHSSHTIKAPEIVHDTKTTTKTYVYARVRADGPTKVLELTEGGEEDEEGSCSFGGAMKLFDESPKEPSDPAAEWLQHIHVNVSLTSIGFSCINQQPMELVYASLQGVVVSFDRDVNKMRFGITWQDIQADNQVPEATFQTLLCPKQRDLEDKIDMSCRDCKMPQSLSAFHFCCGWSNEQGSTDYFEYCSLHISPMLFQLDEELVSLLRDFLNQVYLQRNGIRHHDLSETTQYSQMLNTRQVQTDFKSAMESEELNPLNNNCLLETHTATSLERKVYFAALNIHPVEMDITFRSDVIGDRFKAREDQADDELITDNVAAWIPSLSMHVPDLDNAPIRLNALVVEHAFGTSGDVTRRVSKYYTRQLWKQVHKILGSFDFLGNPAGLLDHLGTAVRDLIVEPFEGARAGSGIAGSGLGFGKGLAKGATSFVTNFIDGTSDATSKVTGTFGQGLATMSFDDHYQQIRAKARRRHVHGFKEGIIQGSRELTLGMMEGVTGLVMNPLRGAQSHGALGFLKGTFTGLLGLPMKPVAGVFDFASRATQGIRNRSVYHGRQGLRLPRVFGRYNELKFYKEEDVIAHMLVTKTGTDEKIIYYSRLDQMVPANELAEVARARKLMVPLHRQVMKMDRFETDDEDQERGKRALYTVVFSKKGLGLELETDFYGEAVIIKNCLDHSAIDAAETTNRDVTMKLLQPGDILVKLGDVNVRNIGFRETIALIKGSSRPIALTFESCDIFDDESANDLKYIYSPSASVISSFTRPPNDALKVKQTHWAIITDKRVLYIQWSVDSSLDDAILEWSTPLREIHSVEVHEDNLQLHLRVGVNSIFTGPLIRPEWKHETAQAVEAMNIFSQVMKKSFRPNMNLADVQEVYPSDTSFSGVLRIFLQGGNKRRRWCVLCRNCLYIFTVNAPKTLKLIIPLGRVAVTKITPSSWSIKNSVSNELLPIIQVEGPTLIEKTEIEVTLMTDKVDDVEMWMSALQHASGKGMRNSMGKRFYAPTEATTLHIGTKETKAYIVVQLVDALKKTLAVFKE</sequence>
<dbReference type="InterPro" id="IPR026847">
    <property type="entry name" value="VPS13"/>
</dbReference>
<dbReference type="InterPro" id="IPR001478">
    <property type="entry name" value="PDZ"/>
</dbReference>
<proteinExistence type="inferred from homology"/>
<dbReference type="OrthoDB" id="428159at2759"/>
<organism evidence="4 5">
    <name type="scientific">Aphanomyces stellatus</name>
    <dbReference type="NCBI Taxonomy" id="120398"/>
    <lineage>
        <taxon>Eukaryota</taxon>
        <taxon>Sar</taxon>
        <taxon>Stramenopiles</taxon>
        <taxon>Oomycota</taxon>
        <taxon>Saprolegniomycetes</taxon>
        <taxon>Saprolegniales</taxon>
        <taxon>Verrucalvaceae</taxon>
        <taxon>Aphanomyces</taxon>
    </lineage>
</organism>
<gene>
    <name evidence="4" type="primary">Aste57867_24802</name>
    <name evidence="3" type="ORF">As57867_024724</name>
    <name evidence="4" type="ORF">ASTE57867_24802</name>
</gene>
<evidence type="ECO:0000259" key="2">
    <source>
        <dbReference type="PROSITE" id="PS50003"/>
    </source>
</evidence>
<dbReference type="SUPFAM" id="SSF50729">
    <property type="entry name" value="PH domain-like"/>
    <property type="match status" value="2"/>
</dbReference>
<evidence type="ECO:0000313" key="3">
    <source>
        <dbReference type="EMBL" id="KAF0683114.1"/>
    </source>
</evidence>
<dbReference type="InterPro" id="IPR001849">
    <property type="entry name" value="PH_domain"/>
</dbReference>
<evidence type="ECO:0000313" key="5">
    <source>
        <dbReference type="Proteomes" id="UP000332933"/>
    </source>
</evidence>
<dbReference type="SMART" id="SM00233">
    <property type="entry name" value="PH"/>
    <property type="match status" value="2"/>
</dbReference>
<evidence type="ECO:0000313" key="4">
    <source>
        <dbReference type="EMBL" id="VFU01437.1"/>
    </source>
</evidence>
<dbReference type="Gene3D" id="2.30.42.10">
    <property type="match status" value="1"/>
</dbReference>
<dbReference type="Pfam" id="PF25036">
    <property type="entry name" value="VPS13_VAB"/>
    <property type="match status" value="1"/>
</dbReference>
<reference evidence="3" key="2">
    <citation type="submission" date="2019-06" db="EMBL/GenBank/DDBJ databases">
        <title>Genomics analysis of Aphanomyces spp. identifies a new class of oomycete effector associated with host adaptation.</title>
        <authorList>
            <person name="Gaulin E."/>
        </authorList>
    </citation>
    <scope>NUCLEOTIDE SEQUENCE</scope>
    <source>
        <strain evidence="3">CBS 578.67</strain>
    </source>
</reference>
<dbReference type="Proteomes" id="UP000332933">
    <property type="component" value="Unassembled WGS sequence"/>
</dbReference>
<dbReference type="Gene3D" id="2.30.29.30">
    <property type="entry name" value="Pleckstrin-homology domain (PH domain)/Phosphotyrosine-binding domain (PTB)"/>
    <property type="match status" value="2"/>
</dbReference>
<keyword evidence="5" id="KW-1185">Reference proteome</keyword>
<dbReference type="PROSITE" id="PS50003">
    <property type="entry name" value="PH_DOMAIN"/>
    <property type="match status" value="2"/>
</dbReference>
<accession>A0A485LVN8</accession>
<dbReference type="PANTHER" id="PTHR16166:SF93">
    <property type="entry name" value="INTERMEMBRANE LIPID TRANSFER PROTEIN VPS13"/>
    <property type="match status" value="1"/>
</dbReference>
<dbReference type="InterPro" id="IPR009543">
    <property type="entry name" value="VPS13_VAB"/>
</dbReference>
<dbReference type="InterPro" id="IPR036034">
    <property type="entry name" value="PDZ_sf"/>
</dbReference>
<reference evidence="4 5" key="1">
    <citation type="submission" date="2019-03" db="EMBL/GenBank/DDBJ databases">
        <authorList>
            <person name="Gaulin E."/>
            <person name="Dumas B."/>
        </authorList>
    </citation>
    <scope>NUCLEOTIDE SEQUENCE [LARGE SCALE GENOMIC DNA]</scope>
    <source>
        <strain evidence="4">CBS 568.67</strain>
    </source>
</reference>
<dbReference type="SUPFAM" id="SSF50156">
    <property type="entry name" value="PDZ domain-like"/>
    <property type="match status" value="1"/>
</dbReference>
<dbReference type="SMART" id="SM00228">
    <property type="entry name" value="PDZ"/>
    <property type="match status" value="1"/>
</dbReference>
<comment type="similarity">
    <text evidence="1">Belongs to the VPS13 family.</text>
</comment>
<dbReference type="GO" id="GO:0045053">
    <property type="term" value="P:protein retention in Golgi apparatus"/>
    <property type="evidence" value="ECO:0007669"/>
    <property type="project" value="TreeGrafter"/>
</dbReference>
<feature type="domain" description="PH" evidence="2">
    <location>
        <begin position="450"/>
        <end position="682"/>
    </location>
</feature>
<dbReference type="GO" id="GO:0006623">
    <property type="term" value="P:protein targeting to vacuole"/>
    <property type="evidence" value="ECO:0007669"/>
    <property type="project" value="TreeGrafter"/>
</dbReference>